<feature type="region of interest" description="Disordered" evidence="2">
    <location>
        <begin position="113"/>
        <end position="133"/>
    </location>
</feature>
<comment type="caution">
    <text evidence="4">The sequence shown here is derived from an EMBL/GenBank/DDBJ whole genome shotgun (WGS) entry which is preliminary data.</text>
</comment>
<dbReference type="EMBL" id="JBHMEI010000026">
    <property type="protein sequence ID" value="MFB9205196.1"/>
    <property type="molecule type" value="Genomic_DNA"/>
</dbReference>
<keyword evidence="1" id="KW-0175">Coiled coil</keyword>
<dbReference type="Pfam" id="PF02371">
    <property type="entry name" value="Transposase_20"/>
    <property type="match status" value="1"/>
</dbReference>
<dbReference type="PANTHER" id="PTHR33055:SF16">
    <property type="entry name" value="TRANSPOSASE FOR INSERTION SEQUENCE ELEMENT IS1547"/>
    <property type="match status" value="1"/>
</dbReference>
<name>A0ABV5IKZ5_9ACTN</name>
<feature type="compositionally biased region" description="Basic and acidic residues" evidence="2">
    <location>
        <begin position="116"/>
        <end position="133"/>
    </location>
</feature>
<dbReference type="InterPro" id="IPR047650">
    <property type="entry name" value="Transpos_IS110"/>
</dbReference>
<feature type="coiled-coil region" evidence="1">
    <location>
        <begin position="3"/>
        <end position="30"/>
    </location>
</feature>
<proteinExistence type="predicted"/>
<evidence type="ECO:0000313" key="5">
    <source>
        <dbReference type="Proteomes" id="UP001589647"/>
    </source>
</evidence>
<dbReference type="PANTHER" id="PTHR33055">
    <property type="entry name" value="TRANSPOSASE FOR INSERTION SEQUENCE ELEMENT IS1111A"/>
    <property type="match status" value="1"/>
</dbReference>
<accession>A0ABV5IKZ5</accession>
<dbReference type="SUPFAM" id="SSF48150">
    <property type="entry name" value="DNA-glycosylase"/>
    <property type="match status" value="1"/>
</dbReference>
<dbReference type="Proteomes" id="UP001589647">
    <property type="component" value="Unassembled WGS sequence"/>
</dbReference>
<dbReference type="RefSeq" id="WP_189654242.1">
    <property type="nucleotide sequence ID" value="NZ_BMRC01000065.1"/>
</dbReference>
<dbReference type="InterPro" id="IPR011257">
    <property type="entry name" value="DNA_glycosylase"/>
</dbReference>
<feature type="domain" description="Transposase IS116/IS110/IS902 C-terminal" evidence="3">
    <location>
        <begin position="35"/>
        <end position="117"/>
    </location>
</feature>
<reference evidence="4 5" key="1">
    <citation type="submission" date="2024-09" db="EMBL/GenBank/DDBJ databases">
        <authorList>
            <person name="Sun Q."/>
            <person name="Mori K."/>
        </authorList>
    </citation>
    <scope>NUCLEOTIDE SEQUENCE [LARGE SCALE GENOMIC DNA]</scope>
    <source>
        <strain evidence="4 5">CCM 3426</strain>
    </source>
</reference>
<evidence type="ECO:0000256" key="1">
    <source>
        <dbReference type="SAM" id="Coils"/>
    </source>
</evidence>
<gene>
    <name evidence="4" type="ORF">ACFFV7_28645</name>
</gene>
<evidence type="ECO:0000313" key="4">
    <source>
        <dbReference type="EMBL" id="MFB9205196.1"/>
    </source>
</evidence>
<protein>
    <submittedName>
        <fullName evidence="4">Transposase</fullName>
    </submittedName>
</protein>
<evidence type="ECO:0000259" key="3">
    <source>
        <dbReference type="Pfam" id="PF02371"/>
    </source>
</evidence>
<evidence type="ECO:0000256" key="2">
    <source>
        <dbReference type="SAM" id="MobiDB-lite"/>
    </source>
</evidence>
<keyword evidence="5" id="KW-1185">Reference proteome</keyword>
<organism evidence="4 5">
    <name type="scientific">Nonomuraea spiralis</name>
    <dbReference type="NCBI Taxonomy" id="46182"/>
    <lineage>
        <taxon>Bacteria</taxon>
        <taxon>Bacillati</taxon>
        <taxon>Actinomycetota</taxon>
        <taxon>Actinomycetes</taxon>
        <taxon>Streptosporangiales</taxon>
        <taxon>Streptosporangiaceae</taxon>
        <taxon>Nonomuraea</taxon>
    </lineage>
</organism>
<dbReference type="InterPro" id="IPR003346">
    <property type="entry name" value="Transposase_20"/>
</dbReference>
<sequence length="133" mass="14423">MALRHLAARYRALSAEIDAAYNQLKGLIEQARPELLAIQGVGVETAAQLLATCGDNPDRLRSEGSFAALCGVSPVPASSGKTRRHRLNHSGDRQANRALYVIVLSRMSCDPSTRSYVERRTTDGLSKERSSAV</sequence>